<dbReference type="Proteomes" id="UP000663855">
    <property type="component" value="Unassembled WGS sequence"/>
</dbReference>
<dbReference type="EMBL" id="CAJNOW010009030">
    <property type="protein sequence ID" value="CAF1552951.1"/>
    <property type="molecule type" value="Genomic_DNA"/>
</dbReference>
<protein>
    <submittedName>
        <fullName evidence="2">Uncharacterized protein</fullName>
    </submittedName>
</protein>
<dbReference type="AlphaFoldDB" id="A0A814S502"/>
<keyword evidence="1" id="KW-0812">Transmembrane</keyword>
<evidence type="ECO:0000313" key="3">
    <source>
        <dbReference type="EMBL" id="CAF1552951.1"/>
    </source>
</evidence>
<reference evidence="2" key="1">
    <citation type="submission" date="2021-02" db="EMBL/GenBank/DDBJ databases">
        <authorList>
            <person name="Nowell W R."/>
        </authorList>
    </citation>
    <scope>NUCLEOTIDE SEQUENCE</scope>
</reference>
<keyword evidence="1" id="KW-1133">Transmembrane helix</keyword>
<dbReference type="OrthoDB" id="10063441at2759"/>
<accession>A0A814S502</accession>
<name>A0A814S502_9BILA</name>
<feature type="transmembrane region" description="Helical" evidence="1">
    <location>
        <begin position="6"/>
        <end position="25"/>
    </location>
</feature>
<dbReference type="EMBL" id="CAJNOV010003509">
    <property type="protein sequence ID" value="CAF1143316.1"/>
    <property type="molecule type" value="Genomic_DNA"/>
</dbReference>
<keyword evidence="1" id="KW-0472">Membrane</keyword>
<gene>
    <name evidence="2" type="ORF">CJN711_LOCUS9157</name>
    <name evidence="3" type="ORF">KQP761_LOCUS17792</name>
</gene>
<comment type="caution">
    <text evidence="2">The sequence shown here is derived from an EMBL/GenBank/DDBJ whole genome shotgun (WGS) entry which is preliminary data.</text>
</comment>
<evidence type="ECO:0000256" key="1">
    <source>
        <dbReference type="SAM" id="Phobius"/>
    </source>
</evidence>
<proteinExistence type="predicted"/>
<evidence type="ECO:0000313" key="2">
    <source>
        <dbReference type="EMBL" id="CAF1143316.1"/>
    </source>
</evidence>
<dbReference type="Proteomes" id="UP000663834">
    <property type="component" value="Unassembled WGS sequence"/>
</dbReference>
<sequence length="122" mass="14427">MYCFKFYYHWLVVMILVQYNVGMTMNRGTVSQRKHDKINEFNMLAKQRHRRGLINFFSDVHQPEIKAHDNAAIFINNGGPDSNMQKSKWLNLFKNQTGRVITGAADLVLTPVHWLAHMRDYW</sequence>
<organism evidence="2 4">
    <name type="scientific">Rotaria magnacalcarata</name>
    <dbReference type="NCBI Taxonomy" id="392030"/>
    <lineage>
        <taxon>Eukaryota</taxon>
        <taxon>Metazoa</taxon>
        <taxon>Spiralia</taxon>
        <taxon>Gnathifera</taxon>
        <taxon>Rotifera</taxon>
        <taxon>Eurotatoria</taxon>
        <taxon>Bdelloidea</taxon>
        <taxon>Philodinida</taxon>
        <taxon>Philodinidae</taxon>
        <taxon>Rotaria</taxon>
    </lineage>
</organism>
<evidence type="ECO:0000313" key="4">
    <source>
        <dbReference type="Proteomes" id="UP000663855"/>
    </source>
</evidence>